<reference evidence="10" key="2">
    <citation type="journal article" date="2021" name="PeerJ">
        <title>Extensive microbial diversity within the chicken gut microbiome revealed by metagenomics and culture.</title>
        <authorList>
            <person name="Gilroy R."/>
            <person name="Ravi A."/>
            <person name="Getino M."/>
            <person name="Pursley I."/>
            <person name="Horton D.L."/>
            <person name="Alikhan N.F."/>
            <person name="Baker D."/>
            <person name="Gharbi K."/>
            <person name="Hall N."/>
            <person name="Watson M."/>
            <person name="Adriaenssens E.M."/>
            <person name="Foster-Nyarko E."/>
            <person name="Jarju S."/>
            <person name="Secka A."/>
            <person name="Antonio M."/>
            <person name="Oren A."/>
            <person name="Chaudhuri R.R."/>
            <person name="La Ragione R."/>
            <person name="Hildebrand F."/>
            <person name="Pallen M.J."/>
        </authorList>
    </citation>
    <scope>NUCLEOTIDE SEQUENCE</scope>
    <source>
        <strain evidence="10">CHK195-12923</strain>
    </source>
</reference>
<dbReference type="InterPro" id="IPR019554">
    <property type="entry name" value="Soluble_ligand-bd"/>
</dbReference>
<dbReference type="InterPro" id="IPR017900">
    <property type="entry name" value="4Fe4S_Fe_S_CS"/>
</dbReference>
<feature type="binding site" evidence="8">
    <location>
        <position position="406"/>
    </location>
    <ligand>
        <name>[4Fe-4S] cluster</name>
        <dbReference type="ChEBI" id="CHEBI:49883"/>
        <label>2</label>
    </ligand>
</feature>
<dbReference type="SUPFAM" id="SSF46548">
    <property type="entry name" value="alpha-helical ferredoxin"/>
    <property type="match status" value="1"/>
</dbReference>
<dbReference type="SUPFAM" id="SSF142019">
    <property type="entry name" value="Nqo1 FMN-binding domain-like"/>
    <property type="match status" value="1"/>
</dbReference>
<feature type="binding site" evidence="8">
    <location>
        <position position="366"/>
    </location>
    <ligand>
        <name>[4Fe-4S] cluster</name>
        <dbReference type="ChEBI" id="CHEBI:49883"/>
        <label>1</label>
    </ligand>
</feature>
<dbReference type="EMBL" id="DVNE01000054">
    <property type="protein sequence ID" value="HIU62047.1"/>
    <property type="molecule type" value="Genomic_DNA"/>
</dbReference>
<dbReference type="InterPro" id="IPR017896">
    <property type="entry name" value="4Fe4S_Fe-S-bd"/>
</dbReference>
<comment type="caution">
    <text evidence="10">The sequence shown here is derived from an EMBL/GenBank/DDBJ whole genome shotgun (WGS) entry which is preliminary data.</text>
</comment>
<dbReference type="InterPro" id="IPR037225">
    <property type="entry name" value="Nuo51_FMN-bd_sf"/>
</dbReference>
<dbReference type="PANTHER" id="PTHR43034:SF2">
    <property type="entry name" value="ION-TRANSLOCATING OXIDOREDUCTASE COMPLEX SUBUNIT C"/>
    <property type="match status" value="1"/>
</dbReference>
<dbReference type="GO" id="GO:0022900">
    <property type="term" value="P:electron transport chain"/>
    <property type="evidence" value="ECO:0007669"/>
    <property type="project" value="UniProtKB-UniRule"/>
</dbReference>
<keyword evidence="6 8" id="KW-0408">Iron</keyword>
<keyword evidence="2 8" id="KW-0004">4Fe-4S</keyword>
<evidence type="ECO:0000259" key="9">
    <source>
        <dbReference type="PROSITE" id="PS51379"/>
    </source>
</evidence>
<gene>
    <name evidence="10" type="primary">rsxC</name>
    <name evidence="8" type="synonym">rnfC</name>
    <name evidence="10" type="ORF">IAB69_05330</name>
</gene>
<keyword evidence="8" id="KW-1278">Translocase</keyword>
<keyword evidence="7 8" id="KW-0411">Iron-sulfur</keyword>
<evidence type="ECO:0000256" key="7">
    <source>
        <dbReference type="ARBA" id="ARBA00023014"/>
    </source>
</evidence>
<feature type="binding site" evidence="8">
    <location>
        <position position="363"/>
    </location>
    <ligand>
        <name>[4Fe-4S] cluster</name>
        <dbReference type="ChEBI" id="CHEBI:49883"/>
        <label>1</label>
    </ligand>
</feature>
<dbReference type="GO" id="GO:0046872">
    <property type="term" value="F:metal ion binding"/>
    <property type="evidence" value="ECO:0007669"/>
    <property type="project" value="UniProtKB-KW"/>
</dbReference>
<dbReference type="HAMAP" id="MF_00461">
    <property type="entry name" value="RsxC_RnfC"/>
    <property type="match status" value="1"/>
</dbReference>
<name>A0A9D1SJL4_9FIRM</name>
<dbReference type="InterPro" id="IPR026902">
    <property type="entry name" value="RnfC_N"/>
</dbReference>
<dbReference type="InterPro" id="IPR010208">
    <property type="entry name" value="Ion_transpt_RnfC/RsxC"/>
</dbReference>
<feature type="domain" description="4Fe-4S ferredoxin-type" evidence="9">
    <location>
        <begin position="351"/>
        <end position="380"/>
    </location>
</feature>
<dbReference type="EC" id="7.-.-.-" evidence="8"/>
<dbReference type="Pfam" id="PF13375">
    <property type="entry name" value="RnfC_N"/>
    <property type="match status" value="1"/>
</dbReference>
<evidence type="ECO:0000256" key="8">
    <source>
        <dbReference type="HAMAP-Rule" id="MF_00461"/>
    </source>
</evidence>
<dbReference type="InterPro" id="IPR011538">
    <property type="entry name" value="Nuo51_FMN-bd"/>
</dbReference>
<keyword evidence="4 8" id="KW-0677">Repeat</keyword>
<sequence length="436" mass="45992">MKAVKGRFFFGGVHVPDMKALSQNAPIEELPEPQTVTIALAQSLGKPAVACVNVGDTVAQGQLIGRADGAISSNVFASISGKVTEIKTIENESGQQGTFIVIEGDGSGAKQFLPPLENPSPEEIINRVRDAGIVGLGGAGFPTAVKLTPRTPVDTFIINGSECEPYLTCDHRVMLEKTDEVVRGARYLAKALGVTKIMIGIELNKPDCIAAFEKYDDVKVVALRKIYPMGGEKQLIYSTTGRKVPTGKLPADVGVVVNNVATCLAVCEAIELGKPDMDTILTVSGQSVARTANIKAPVGTPVSYIVEYCGGEKSAPKKVLLGGPMTGVAIKSYDLYVKKTTSGILLLSDKEAAAEEPTPCLNCGLCADHCPMHLMPMNTAFYSSAGDIEKAAKLGGAMYCIECGVCEYVCPAKRPLIQAIRKTKAAVRAASRKGGK</sequence>
<feature type="domain" description="4Fe-4S ferredoxin-type" evidence="9">
    <location>
        <begin position="390"/>
        <end position="420"/>
    </location>
</feature>
<dbReference type="NCBIfam" id="NF003454">
    <property type="entry name" value="PRK05035.1"/>
    <property type="match status" value="1"/>
</dbReference>
<evidence type="ECO:0000256" key="5">
    <source>
        <dbReference type="ARBA" id="ARBA00022982"/>
    </source>
</evidence>
<keyword evidence="8" id="KW-1003">Cell membrane</keyword>
<dbReference type="GO" id="GO:0005886">
    <property type="term" value="C:plasma membrane"/>
    <property type="evidence" value="ECO:0007669"/>
    <property type="project" value="UniProtKB-SubCell"/>
</dbReference>
<organism evidence="10 11">
    <name type="scientific">Candidatus Coproplasma excrementigallinarum</name>
    <dbReference type="NCBI Taxonomy" id="2840747"/>
    <lineage>
        <taxon>Bacteria</taxon>
        <taxon>Bacillati</taxon>
        <taxon>Bacillota</taxon>
        <taxon>Clostridia</taxon>
        <taxon>Eubacteriales</taxon>
        <taxon>Candidatus Coproplasma</taxon>
    </lineage>
</organism>
<keyword evidence="3 8" id="KW-0479">Metal-binding</keyword>
<dbReference type="Pfam" id="PF01512">
    <property type="entry name" value="Complex1_51K"/>
    <property type="match status" value="1"/>
</dbReference>
<comment type="cofactor">
    <cofactor evidence="8">
        <name>[4Fe-4S] cluster</name>
        <dbReference type="ChEBI" id="CHEBI:49883"/>
    </cofactor>
    <text evidence="8">Binds 2 [4Fe-4S] clusters per subunit.</text>
</comment>
<comment type="function">
    <text evidence="8">Part of a membrane-bound complex that couples electron transfer with translocation of ions across the membrane.</text>
</comment>
<feature type="binding site" evidence="8">
    <location>
        <position position="360"/>
    </location>
    <ligand>
        <name>[4Fe-4S] cluster</name>
        <dbReference type="ChEBI" id="CHEBI:49883"/>
        <label>1</label>
    </ligand>
</feature>
<feature type="binding site" evidence="8">
    <location>
        <position position="400"/>
    </location>
    <ligand>
        <name>[4Fe-4S] cluster</name>
        <dbReference type="ChEBI" id="CHEBI:49883"/>
        <label>2</label>
    </ligand>
</feature>
<evidence type="ECO:0000256" key="2">
    <source>
        <dbReference type="ARBA" id="ARBA00022485"/>
    </source>
</evidence>
<feature type="binding site" evidence="8">
    <location>
        <position position="370"/>
    </location>
    <ligand>
        <name>[4Fe-4S] cluster</name>
        <dbReference type="ChEBI" id="CHEBI:49883"/>
        <label>2</label>
    </ligand>
</feature>
<keyword evidence="8" id="KW-0472">Membrane</keyword>
<evidence type="ECO:0000256" key="6">
    <source>
        <dbReference type="ARBA" id="ARBA00023004"/>
    </source>
</evidence>
<proteinExistence type="inferred from homology"/>
<dbReference type="GO" id="GO:0009055">
    <property type="term" value="F:electron transfer activity"/>
    <property type="evidence" value="ECO:0007669"/>
    <property type="project" value="InterPro"/>
</dbReference>
<evidence type="ECO:0000256" key="1">
    <source>
        <dbReference type="ARBA" id="ARBA00022448"/>
    </source>
</evidence>
<evidence type="ECO:0000313" key="11">
    <source>
        <dbReference type="Proteomes" id="UP000824110"/>
    </source>
</evidence>
<comment type="similarity">
    <text evidence="8">Belongs to the 4Fe4S bacterial-type ferredoxin family. RnfC subfamily.</text>
</comment>
<dbReference type="Pfam" id="PF12838">
    <property type="entry name" value="Fer4_7"/>
    <property type="match status" value="1"/>
</dbReference>
<feature type="binding site" evidence="8">
    <location>
        <position position="403"/>
    </location>
    <ligand>
        <name>[4Fe-4S] cluster</name>
        <dbReference type="ChEBI" id="CHEBI:49883"/>
        <label>2</label>
    </ligand>
</feature>
<dbReference type="AlphaFoldDB" id="A0A9D1SJL4"/>
<dbReference type="Gene3D" id="3.30.70.20">
    <property type="match status" value="1"/>
</dbReference>
<dbReference type="Gene3D" id="3.40.50.11540">
    <property type="entry name" value="NADH-ubiquinone oxidoreductase 51kDa subunit"/>
    <property type="match status" value="1"/>
</dbReference>
<comment type="subcellular location">
    <subcellularLocation>
        <location evidence="8">Cell membrane</location>
        <topology evidence="8">Peripheral membrane protein</topology>
    </subcellularLocation>
</comment>
<dbReference type="PANTHER" id="PTHR43034">
    <property type="entry name" value="ION-TRANSLOCATING OXIDOREDUCTASE COMPLEX SUBUNIT C"/>
    <property type="match status" value="1"/>
</dbReference>
<protein>
    <recommendedName>
        <fullName evidence="8">Ion-translocating oxidoreductase complex subunit C</fullName>
        <ecNumber evidence="8">7.-.-.-</ecNumber>
    </recommendedName>
    <alternativeName>
        <fullName evidence="8">Rnf electron transport complex subunit C</fullName>
    </alternativeName>
</protein>
<dbReference type="PROSITE" id="PS51379">
    <property type="entry name" value="4FE4S_FER_2"/>
    <property type="match status" value="2"/>
</dbReference>
<accession>A0A9D1SJL4</accession>
<evidence type="ECO:0000313" key="10">
    <source>
        <dbReference type="EMBL" id="HIU62047.1"/>
    </source>
</evidence>
<evidence type="ECO:0000256" key="4">
    <source>
        <dbReference type="ARBA" id="ARBA00022737"/>
    </source>
</evidence>
<dbReference type="Proteomes" id="UP000824110">
    <property type="component" value="Unassembled WGS sequence"/>
</dbReference>
<dbReference type="Pfam" id="PF10531">
    <property type="entry name" value="SLBB"/>
    <property type="match status" value="1"/>
</dbReference>
<dbReference type="NCBIfam" id="TIGR01945">
    <property type="entry name" value="rnfC"/>
    <property type="match status" value="1"/>
</dbReference>
<feature type="binding site" evidence="8">
    <location>
        <position position="410"/>
    </location>
    <ligand>
        <name>[4Fe-4S] cluster</name>
        <dbReference type="ChEBI" id="CHEBI:49883"/>
        <label>1</label>
    </ligand>
</feature>
<comment type="subunit">
    <text evidence="8">The complex is composed of six subunits: RnfA, RnfB, RnfC, RnfD, RnfE and RnfG.</text>
</comment>
<evidence type="ECO:0000256" key="3">
    <source>
        <dbReference type="ARBA" id="ARBA00022723"/>
    </source>
</evidence>
<keyword evidence="5 8" id="KW-0249">Electron transport</keyword>
<keyword evidence="1 8" id="KW-0813">Transport</keyword>
<dbReference type="GO" id="GO:0051539">
    <property type="term" value="F:4 iron, 4 sulfur cluster binding"/>
    <property type="evidence" value="ECO:0007669"/>
    <property type="project" value="UniProtKB-KW"/>
</dbReference>
<reference evidence="10" key="1">
    <citation type="submission" date="2020-10" db="EMBL/GenBank/DDBJ databases">
        <authorList>
            <person name="Gilroy R."/>
        </authorList>
    </citation>
    <scope>NUCLEOTIDE SEQUENCE</scope>
    <source>
        <strain evidence="10">CHK195-12923</strain>
    </source>
</reference>
<dbReference type="PROSITE" id="PS00198">
    <property type="entry name" value="4FE4S_FER_1"/>
    <property type="match status" value="1"/>
</dbReference>